<keyword evidence="2" id="KW-1185">Reference proteome</keyword>
<proteinExistence type="predicted"/>
<organism evidence="1 2">
    <name type="scientific">Haloarcula pellucida</name>
    <dbReference type="NCBI Taxonomy" id="1427151"/>
    <lineage>
        <taxon>Archaea</taxon>
        <taxon>Methanobacteriati</taxon>
        <taxon>Methanobacteriota</taxon>
        <taxon>Stenosarchaea group</taxon>
        <taxon>Halobacteria</taxon>
        <taxon>Halobacteriales</taxon>
        <taxon>Haloarculaceae</taxon>
        <taxon>Haloarcula</taxon>
    </lineage>
</organism>
<reference evidence="1" key="2">
    <citation type="submission" date="2020-09" db="EMBL/GenBank/DDBJ databases">
        <authorList>
            <person name="Sun Q."/>
            <person name="Ohkuma M."/>
        </authorList>
    </citation>
    <scope>NUCLEOTIDE SEQUENCE</scope>
    <source>
        <strain evidence="1">JCM 17820</strain>
    </source>
</reference>
<protein>
    <submittedName>
        <fullName evidence="1">Uncharacterized protein</fullName>
    </submittedName>
</protein>
<dbReference type="Proteomes" id="UP000605784">
    <property type="component" value="Unassembled WGS sequence"/>
</dbReference>
<comment type="caution">
    <text evidence="1">The sequence shown here is derived from an EMBL/GenBank/DDBJ whole genome shotgun (WGS) entry which is preliminary data.</text>
</comment>
<evidence type="ECO:0000313" key="1">
    <source>
        <dbReference type="EMBL" id="GGN98621.1"/>
    </source>
</evidence>
<dbReference type="AlphaFoldDB" id="A0A830GPY8"/>
<reference evidence="1" key="1">
    <citation type="journal article" date="2014" name="Int. J. Syst. Evol. Microbiol.">
        <title>Complete genome sequence of Corynebacterium casei LMG S-19264T (=DSM 44701T), isolated from a smear-ripened cheese.</title>
        <authorList>
            <consortium name="US DOE Joint Genome Institute (JGI-PGF)"/>
            <person name="Walter F."/>
            <person name="Albersmeier A."/>
            <person name="Kalinowski J."/>
            <person name="Ruckert C."/>
        </authorList>
    </citation>
    <scope>NUCLEOTIDE SEQUENCE</scope>
    <source>
        <strain evidence="1">JCM 17820</strain>
    </source>
</reference>
<evidence type="ECO:0000313" key="2">
    <source>
        <dbReference type="Proteomes" id="UP000605784"/>
    </source>
</evidence>
<gene>
    <name evidence="1" type="ORF">GCM10009030_29200</name>
</gene>
<name>A0A830GPY8_9EURY</name>
<dbReference type="EMBL" id="BMOU01000005">
    <property type="protein sequence ID" value="GGN98621.1"/>
    <property type="molecule type" value="Genomic_DNA"/>
</dbReference>
<sequence length="343" mass="39530">MSRQSQRHRSRSLPFKYREDGLNFELEQYRIDKRKPKVVDLGPGEGTVDISPSVTATLNDDRDDWDRATLYGIVTIEREVLDDIFPDDEQDAPPAKLYVAVRCHDTIYRDSVTAKEAPTTPGTYEVEIELDWEDFRGIVELRPYLVRTEARTETGPYASTRNVKVASGDRYEIVVDRWDEDAPPAIDGEEASFSQTQHLPDNGELYYLDFRNEERPKLWINSDHPRIADVLRSEGSVGAEPRMRDVVLDHISYAVWSQLVVRAATAIDRNGDVEYEWQETVLEAFAPDMYDVDDINDAMHLLRDDVRDPNGLARLMPKLDRELQKFVDPQEQLINLMEEGLQI</sequence>
<accession>A0A830GPY8</accession>